<dbReference type="AlphaFoldDB" id="A0A6M3IM66"/>
<dbReference type="EMBL" id="MT141312">
    <property type="protein sequence ID" value="QJA58197.1"/>
    <property type="molecule type" value="Genomic_DNA"/>
</dbReference>
<accession>A0A6M3IM66</accession>
<name>A0A6M3IM66_9ZZZZ</name>
<gene>
    <name evidence="1" type="ORF">MM415B01486_0019</name>
</gene>
<proteinExistence type="predicted"/>
<sequence length="54" mass="6215">MTIDRLKYRTCALARVMLQLSRSPDWVLWAVEAYCRGMRAEDADAEHGEGDLDE</sequence>
<evidence type="ECO:0000313" key="1">
    <source>
        <dbReference type="EMBL" id="QJA58197.1"/>
    </source>
</evidence>
<protein>
    <submittedName>
        <fullName evidence="1">Uncharacterized protein</fullName>
    </submittedName>
</protein>
<reference evidence="1" key="1">
    <citation type="submission" date="2020-03" db="EMBL/GenBank/DDBJ databases">
        <title>The deep terrestrial virosphere.</title>
        <authorList>
            <person name="Holmfeldt K."/>
            <person name="Nilsson E."/>
            <person name="Simone D."/>
            <person name="Lopez-Fernandez M."/>
            <person name="Wu X."/>
            <person name="de Brujin I."/>
            <person name="Lundin D."/>
            <person name="Andersson A."/>
            <person name="Bertilsson S."/>
            <person name="Dopson M."/>
        </authorList>
    </citation>
    <scope>NUCLEOTIDE SEQUENCE</scope>
    <source>
        <strain evidence="1">MM415B01486</strain>
    </source>
</reference>
<organism evidence="1">
    <name type="scientific">viral metagenome</name>
    <dbReference type="NCBI Taxonomy" id="1070528"/>
    <lineage>
        <taxon>unclassified sequences</taxon>
        <taxon>metagenomes</taxon>
        <taxon>organismal metagenomes</taxon>
    </lineage>
</organism>